<reference evidence="3" key="1">
    <citation type="submission" date="2021-12" db="EMBL/GenBank/DDBJ databases">
        <authorList>
            <person name="Rodrigo-Torres L."/>
            <person name="Arahal R. D."/>
            <person name="Lucena T."/>
        </authorList>
    </citation>
    <scope>NUCLEOTIDE SEQUENCE</scope>
    <source>
        <strain evidence="3">CECT 8267</strain>
    </source>
</reference>
<feature type="chain" id="PRO_5045783036" evidence="2">
    <location>
        <begin position="25"/>
        <end position="337"/>
    </location>
</feature>
<protein>
    <submittedName>
        <fullName evidence="3">Sialic acid-binding periplasmic protein SiaP</fullName>
    </submittedName>
</protein>
<dbReference type="InterPro" id="IPR018389">
    <property type="entry name" value="DctP_fam"/>
</dbReference>
<dbReference type="Gene3D" id="3.40.190.170">
    <property type="entry name" value="Bacterial extracellular solute-binding protein, family 7"/>
    <property type="match status" value="1"/>
</dbReference>
<name>A0ABM9AE18_9GAMM</name>
<dbReference type="RefSeq" id="WP_237444093.1">
    <property type="nucleotide sequence ID" value="NZ_CAKLPX010000001.1"/>
</dbReference>
<dbReference type="PANTHER" id="PTHR33376:SF5">
    <property type="entry name" value="EXTRACYTOPLASMIC SOLUTE RECEPTOR PROTEIN"/>
    <property type="match status" value="1"/>
</dbReference>
<feature type="signal peptide" evidence="2">
    <location>
        <begin position="1"/>
        <end position="24"/>
    </location>
</feature>
<dbReference type="NCBIfam" id="NF037995">
    <property type="entry name" value="TRAP_S1"/>
    <property type="match status" value="1"/>
</dbReference>
<sequence length="337" mass="36785">MWFKWIKTAVVSAAAIAFVSSTQAAEFKIATLSPDGSAWMKEMRQAAKEIKTQTDGRVKFKFYPGGVMGSDEAVMRKIRIGQLQGGAMTGGSFAAVAPDSQAYNLPLKFRSFEEVDYVRAQMDEQVGADIKAGGFTTFGLAEGGLAYTMSKKTIDSVEALRAGKVWIPNDDKGAQRATDAFGVSPIPLQLADVLAGLQTGLVDTVATSPIGAIALQWHTQVKTMTDVPMLYFYAVMAIDNRSFNRLNAGDQAIVTEVMTAAFKRIDAQNRKDNIAAYDALQQQGVKVVALTDEERVRWYQLAEDAEKTIVQQGVMSQQVADEVDRHLEQYRSSVAAQ</sequence>
<evidence type="ECO:0000256" key="1">
    <source>
        <dbReference type="ARBA" id="ARBA00022729"/>
    </source>
</evidence>
<evidence type="ECO:0000313" key="3">
    <source>
        <dbReference type="EMBL" id="CAH0991445.1"/>
    </source>
</evidence>
<comment type="caution">
    <text evidence="3">The sequence shown here is derived from an EMBL/GenBank/DDBJ whole genome shotgun (WGS) entry which is preliminary data.</text>
</comment>
<accession>A0ABM9AE18</accession>
<dbReference type="Pfam" id="PF03480">
    <property type="entry name" value="DctP"/>
    <property type="match status" value="1"/>
</dbReference>
<dbReference type="CDD" id="cd13670">
    <property type="entry name" value="PBP2_TRAP_Tp0957_like"/>
    <property type="match status" value="1"/>
</dbReference>
<dbReference type="InterPro" id="IPR038404">
    <property type="entry name" value="TRAP_DctP_sf"/>
</dbReference>
<organism evidence="3 4">
    <name type="scientific">Sinobacterium norvegicum</name>
    <dbReference type="NCBI Taxonomy" id="1641715"/>
    <lineage>
        <taxon>Bacteria</taxon>
        <taxon>Pseudomonadati</taxon>
        <taxon>Pseudomonadota</taxon>
        <taxon>Gammaproteobacteria</taxon>
        <taxon>Cellvibrionales</taxon>
        <taxon>Spongiibacteraceae</taxon>
        <taxon>Sinobacterium</taxon>
    </lineage>
</organism>
<keyword evidence="4" id="KW-1185">Reference proteome</keyword>
<evidence type="ECO:0000256" key="2">
    <source>
        <dbReference type="SAM" id="SignalP"/>
    </source>
</evidence>
<gene>
    <name evidence="3" type="primary">siaP</name>
    <name evidence="3" type="ORF">SIN8267_01551</name>
</gene>
<evidence type="ECO:0000313" key="4">
    <source>
        <dbReference type="Proteomes" id="UP000838100"/>
    </source>
</evidence>
<dbReference type="Proteomes" id="UP000838100">
    <property type="component" value="Unassembled WGS sequence"/>
</dbReference>
<dbReference type="PANTHER" id="PTHR33376">
    <property type="match status" value="1"/>
</dbReference>
<proteinExistence type="predicted"/>
<keyword evidence="1 2" id="KW-0732">Signal</keyword>
<dbReference type="EMBL" id="CAKLPX010000001">
    <property type="protein sequence ID" value="CAH0991445.1"/>
    <property type="molecule type" value="Genomic_DNA"/>
</dbReference>